<keyword evidence="4 9" id="KW-0808">Transferase</keyword>
<evidence type="ECO:0000256" key="4">
    <source>
        <dbReference type="ARBA" id="ARBA00022679"/>
    </source>
</evidence>
<evidence type="ECO:0000256" key="3">
    <source>
        <dbReference type="ARBA" id="ARBA00022478"/>
    </source>
</evidence>
<accession>A0ABZ2CSV5</accession>
<dbReference type="InterPro" id="IPR029262">
    <property type="entry name" value="RPOL_N"/>
</dbReference>
<dbReference type="InterPro" id="IPR043502">
    <property type="entry name" value="DNA/RNA_pol_sf"/>
</dbReference>
<keyword evidence="5 9" id="KW-0548">Nucleotidyltransferase</keyword>
<dbReference type="EC" id="2.7.7.6" evidence="2 9"/>
<dbReference type="PANTHER" id="PTHR10102:SF0">
    <property type="entry name" value="DNA-DIRECTED RNA POLYMERASE, MITOCHONDRIAL"/>
    <property type="match status" value="1"/>
</dbReference>
<dbReference type="PROSITE" id="PS00900">
    <property type="entry name" value="RNA_POL_PHAGE_1"/>
    <property type="match status" value="1"/>
</dbReference>
<dbReference type="SUPFAM" id="SSF56672">
    <property type="entry name" value="DNA/RNA polymerases"/>
    <property type="match status" value="1"/>
</dbReference>
<keyword evidence="7" id="KW-1195">Viral transcription</keyword>
<dbReference type="Pfam" id="PF14700">
    <property type="entry name" value="RPOL_N"/>
    <property type="match status" value="1"/>
</dbReference>
<comment type="catalytic activity">
    <reaction evidence="8 9">
        <text>RNA(n) + a ribonucleoside 5'-triphosphate = RNA(n+1) + diphosphate</text>
        <dbReference type="Rhea" id="RHEA:21248"/>
        <dbReference type="Rhea" id="RHEA-COMP:14527"/>
        <dbReference type="Rhea" id="RHEA-COMP:17342"/>
        <dbReference type="ChEBI" id="CHEBI:33019"/>
        <dbReference type="ChEBI" id="CHEBI:61557"/>
        <dbReference type="ChEBI" id="CHEBI:140395"/>
        <dbReference type="EC" id="2.7.7.6"/>
    </reaction>
</comment>
<evidence type="ECO:0000256" key="9">
    <source>
        <dbReference type="RuleBase" id="RU003805"/>
    </source>
</evidence>
<evidence type="ECO:0000256" key="7">
    <source>
        <dbReference type="ARBA" id="ARBA00023314"/>
    </source>
</evidence>
<keyword evidence="3 9" id="KW-0240">DNA-directed RNA polymerase</keyword>
<evidence type="ECO:0000313" key="11">
    <source>
        <dbReference type="EMBL" id="WVX92081.1"/>
    </source>
</evidence>
<reference evidence="11 12" key="1">
    <citation type="submission" date="2024-01" db="EMBL/GenBank/DDBJ databases">
        <authorList>
            <person name="Wang Y."/>
            <person name="Lin M."/>
        </authorList>
    </citation>
    <scope>NUCLEOTIDE SEQUENCE [LARGE SCALE GENOMIC DNA]</scope>
</reference>
<keyword evidence="12" id="KW-1185">Reference proteome</keyword>
<dbReference type="SMART" id="SM01311">
    <property type="entry name" value="RPOL_N"/>
    <property type="match status" value="1"/>
</dbReference>
<evidence type="ECO:0000256" key="6">
    <source>
        <dbReference type="ARBA" id="ARBA00023163"/>
    </source>
</evidence>
<sequence length="908" mass="101334">MSNVIEVQAHDFSDIKFAIKPFNVLADHYGESLAAEQLALEHESYELGEKRFMKALERQTERGEFADTKVAAPLLSTLVGPLAAHIGEWLDAPSGRGRPHVAKAYIQQLTQRENGVQSAAYIAIKTILFLLAKDATRTIQHVAFAIGGHMQDEVRYGRIREEESKHYKNKVAPELNKRQGIIFKRAYMQAVESGMMDKGELTSTHADWPKDHVFHVGVRMLEMVIEATGLVELELVQETANRKEDHTAVKLAPVFIEKLANRAHALAGISPLHQPTIVPPKPWNDVRGGGYWAKGRRPLNLIRVGSKRALERYCDVDLERTMKAVNTIQNTAWKVNDKVLAVANMVSGWENCPVADMPSRNPVVKPKLENGICRADGSLIEAVELDSEGNPVSADQLKKWKRNAASIYRREKARQSRRLSLEFILEQANKFSKYEAIWFPHNMDWRGRVYAVPMYNPQGNDLTKGTLTFAKAMPIGAEGAYWLAVHGANCAGVDKVSLEDRVKWVADNEAMILATARAPLDNTWWAEQDSPFCFLAFCFEWLGYVESGRSETYKSSLPLAFDGTCSGLQHFSAMLRDEVGGNAVNLTPSDKPQDVYGIVATAVNKVLAELAVSGSDDEMVTKENKTTGEVIEVLQLGTKTLANQWLEFGVNRGVTKRSVMTLAYGSKKFGFAEQVREDTVQPALDKGEGNMFTVPSQACSFMAELIWNAVSVTVVAAVQAMDWLQKAATLVSTELKCKKTKEVLKPALPVHWTTPLGFPVWSEYRVQDQKRIDTTILGGMRLTATINVKESVKIDAKKQASGIAPNFVHSMDASHLCLTVLKCNEVYNMDSFAMIHDSFGCHAGVAHHMFKGVRETMVETYEDHDVIAEFYEEFRDQLHADQLDKMPAMPPKGNLDIRQILLSQYTFS</sequence>
<dbReference type="Gene3D" id="1.10.1320.10">
    <property type="entry name" value="DNA-directed RNA polymerase, N-terminal domain"/>
    <property type="match status" value="1"/>
</dbReference>
<dbReference type="Gene3D" id="1.10.287.260">
    <property type="match status" value="1"/>
</dbReference>
<dbReference type="EMBL" id="PP226939">
    <property type="protein sequence ID" value="WVX92081.1"/>
    <property type="molecule type" value="Genomic_DNA"/>
</dbReference>
<proteinExistence type="inferred from homology"/>
<evidence type="ECO:0000256" key="5">
    <source>
        <dbReference type="ARBA" id="ARBA00022695"/>
    </source>
</evidence>
<organism evidence="11 12">
    <name type="scientific">Aeromonas phage phiA014S</name>
    <dbReference type="NCBI Taxonomy" id="3119845"/>
    <lineage>
        <taxon>Viruses</taxon>
        <taxon>Duplodnaviria</taxon>
        <taxon>Heunggongvirae</taxon>
        <taxon>Uroviricota</taxon>
        <taxon>Caudoviricetes</taxon>
        <taxon>Autographivirales</taxon>
        <taxon>Autotranscriptaviridae</taxon>
        <taxon>Studiervirinae</taxon>
        <taxon>Coryciavirus</taxon>
        <taxon>Coryciavirus A014S</taxon>
    </lineage>
</organism>
<name>A0ABZ2CSV5_9CAUD</name>
<dbReference type="PROSITE" id="PS00489">
    <property type="entry name" value="RNA_POL_PHAGE_2"/>
    <property type="match status" value="1"/>
</dbReference>
<dbReference type="PANTHER" id="PTHR10102">
    <property type="entry name" value="DNA-DIRECTED RNA POLYMERASE, MITOCHONDRIAL"/>
    <property type="match status" value="1"/>
</dbReference>
<evidence type="ECO:0000313" key="12">
    <source>
        <dbReference type="Proteomes" id="UP001333037"/>
    </source>
</evidence>
<dbReference type="InterPro" id="IPR037159">
    <property type="entry name" value="RNA_POL_N_sf"/>
</dbReference>
<dbReference type="Pfam" id="PF00940">
    <property type="entry name" value="RNA_pol"/>
    <property type="match status" value="1"/>
</dbReference>
<dbReference type="Gene3D" id="1.10.287.280">
    <property type="match status" value="1"/>
</dbReference>
<keyword evidence="6 9" id="KW-0804">Transcription</keyword>
<feature type="domain" description="DNA-directed RNA polymerase N-terminal" evidence="10">
    <location>
        <begin position="35"/>
        <end position="330"/>
    </location>
</feature>
<protein>
    <recommendedName>
        <fullName evidence="2 9">DNA-directed RNA polymerase</fullName>
        <ecNumber evidence="2 9">2.7.7.6</ecNumber>
    </recommendedName>
</protein>
<dbReference type="InterPro" id="IPR046950">
    <property type="entry name" value="DNA-dir_Rpol_C_phage-type"/>
</dbReference>
<evidence type="ECO:0000256" key="1">
    <source>
        <dbReference type="ARBA" id="ARBA00009493"/>
    </source>
</evidence>
<dbReference type="InterPro" id="IPR002092">
    <property type="entry name" value="DNA-dir_Rpol_phage-type"/>
</dbReference>
<dbReference type="Gene3D" id="1.10.150.20">
    <property type="entry name" value="5' to 3' exonuclease, C-terminal subdomain"/>
    <property type="match status" value="1"/>
</dbReference>
<evidence type="ECO:0000256" key="2">
    <source>
        <dbReference type="ARBA" id="ARBA00012418"/>
    </source>
</evidence>
<evidence type="ECO:0000259" key="10">
    <source>
        <dbReference type="SMART" id="SM01311"/>
    </source>
</evidence>
<comment type="function">
    <text evidence="9">DNA-dependent RNA polymerase catalyzes the transcription of DNA into RNA using the four ribonucleoside triphosphates as substrates.</text>
</comment>
<evidence type="ECO:0000256" key="8">
    <source>
        <dbReference type="ARBA" id="ARBA00048552"/>
    </source>
</evidence>
<comment type="similarity">
    <text evidence="1 9">Belongs to the phage and mitochondrial RNA polymerase family.</text>
</comment>
<dbReference type="Proteomes" id="UP001333037">
    <property type="component" value="Segment"/>
</dbReference>
<dbReference type="InterPro" id="IPR024075">
    <property type="entry name" value="DNA-dir_RNA_pol_helix_hairp_sf"/>
</dbReference>